<accession>A0AAV5TFW7</accession>
<keyword evidence="2" id="KW-1185">Reference proteome</keyword>
<evidence type="ECO:0000313" key="2">
    <source>
        <dbReference type="Proteomes" id="UP001432027"/>
    </source>
</evidence>
<dbReference type="EMBL" id="BTSX01000004">
    <property type="protein sequence ID" value="GMS92220.1"/>
    <property type="molecule type" value="Genomic_DNA"/>
</dbReference>
<name>A0AAV5TFW7_9BILA</name>
<sequence>FPRRTFDAKHPLRCKRGDDECMAMNRQTTCRKCRFTRLSSVLTTCTGGNSKEDKATAVFQIESDHVLKINDDKCGAAVAATTSTTFLDHEAY</sequence>
<reference evidence="1" key="1">
    <citation type="submission" date="2023-10" db="EMBL/GenBank/DDBJ databases">
        <title>Genome assembly of Pristionchus species.</title>
        <authorList>
            <person name="Yoshida K."/>
            <person name="Sommer R.J."/>
        </authorList>
    </citation>
    <scope>NUCLEOTIDE SEQUENCE</scope>
    <source>
        <strain evidence="1">RS0144</strain>
    </source>
</reference>
<protein>
    <submittedName>
        <fullName evidence="1">Uncharacterized protein</fullName>
    </submittedName>
</protein>
<comment type="caution">
    <text evidence="1">The sequence shown here is derived from an EMBL/GenBank/DDBJ whole genome shotgun (WGS) entry which is preliminary data.</text>
</comment>
<gene>
    <name evidence="1" type="ORF">PENTCL1PPCAC_14395</name>
</gene>
<proteinExistence type="predicted"/>
<dbReference type="Proteomes" id="UP001432027">
    <property type="component" value="Unassembled WGS sequence"/>
</dbReference>
<feature type="non-terminal residue" evidence="1">
    <location>
        <position position="92"/>
    </location>
</feature>
<organism evidence="1 2">
    <name type="scientific">Pristionchus entomophagus</name>
    <dbReference type="NCBI Taxonomy" id="358040"/>
    <lineage>
        <taxon>Eukaryota</taxon>
        <taxon>Metazoa</taxon>
        <taxon>Ecdysozoa</taxon>
        <taxon>Nematoda</taxon>
        <taxon>Chromadorea</taxon>
        <taxon>Rhabditida</taxon>
        <taxon>Rhabditina</taxon>
        <taxon>Diplogasteromorpha</taxon>
        <taxon>Diplogasteroidea</taxon>
        <taxon>Neodiplogasteridae</taxon>
        <taxon>Pristionchus</taxon>
    </lineage>
</organism>
<dbReference type="AlphaFoldDB" id="A0AAV5TFW7"/>
<feature type="non-terminal residue" evidence="1">
    <location>
        <position position="1"/>
    </location>
</feature>
<evidence type="ECO:0000313" key="1">
    <source>
        <dbReference type="EMBL" id="GMS92220.1"/>
    </source>
</evidence>